<evidence type="ECO:0000256" key="1">
    <source>
        <dbReference type="SAM" id="SignalP"/>
    </source>
</evidence>
<dbReference type="InterPro" id="IPR043504">
    <property type="entry name" value="Peptidase_S1_PA_chymotrypsin"/>
</dbReference>
<dbReference type="RefSeq" id="WP_200258811.1">
    <property type="nucleotide sequence ID" value="NZ_NRSH01000070.1"/>
</dbReference>
<feature type="signal peptide" evidence="1">
    <location>
        <begin position="1"/>
        <end position="26"/>
    </location>
</feature>
<dbReference type="Gene3D" id="2.40.10.10">
    <property type="entry name" value="Trypsin-like serine proteases"/>
    <property type="match status" value="2"/>
</dbReference>
<name>A0ABS1E6R8_9GAMM</name>
<organism evidence="2 3">
    <name type="scientific">Halorhodospira neutriphila</name>
    <dbReference type="NCBI Taxonomy" id="168379"/>
    <lineage>
        <taxon>Bacteria</taxon>
        <taxon>Pseudomonadati</taxon>
        <taxon>Pseudomonadota</taxon>
        <taxon>Gammaproteobacteria</taxon>
        <taxon>Chromatiales</taxon>
        <taxon>Ectothiorhodospiraceae</taxon>
        <taxon>Halorhodospira</taxon>
    </lineage>
</organism>
<accession>A0ABS1E6R8</accession>
<dbReference type="EMBL" id="NRSH01000070">
    <property type="protein sequence ID" value="MBK1726817.1"/>
    <property type="molecule type" value="Genomic_DNA"/>
</dbReference>
<keyword evidence="1" id="KW-0732">Signal</keyword>
<gene>
    <name evidence="2" type="ORF">CKO13_07255</name>
</gene>
<keyword evidence="2" id="KW-0645">Protease</keyword>
<evidence type="ECO:0000313" key="2">
    <source>
        <dbReference type="EMBL" id="MBK1726817.1"/>
    </source>
</evidence>
<protein>
    <submittedName>
        <fullName evidence="2">Serine protease</fullName>
    </submittedName>
</protein>
<feature type="chain" id="PRO_5045244329" evidence="1">
    <location>
        <begin position="27"/>
        <end position="266"/>
    </location>
</feature>
<sequence>MIRRWHRLASAGLALSLCLLAGAALARSGEALPETIERVRPSVVGVGTHQPTANPQVDFHGTGFAVEDGRAVITNNHVLPAAIDGERRERLVVLAGDPGEPDLREARIVMRSESSDLAVLRISGPPLPALQPGEPGRLRPGNRVAFTGFPIGMILGFHPVTHTAMISARTPLTLPARRSSELDSRHIARLRRGDPPMVFQLDGTAYPGNSGSPVYDPQTGEVYAVLNQVYVQGGREAAIQEPSGISYAVPFDLAEPLLERYRQRHR</sequence>
<dbReference type="Proteomes" id="UP000738126">
    <property type="component" value="Unassembled WGS sequence"/>
</dbReference>
<dbReference type="GO" id="GO:0008233">
    <property type="term" value="F:peptidase activity"/>
    <property type="evidence" value="ECO:0007669"/>
    <property type="project" value="UniProtKB-KW"/>
</dbReference>
<dbReference type="PANTHER" id="PTHR43019:SF23">
    <property type="entry name" value="PROTEASE DO-LIKE 5, CHLOROPLASTIC"/>
    <property type="match status" value="1"/>
</dbReference>
<keyword evidence="2" id="KW-0378">Hydrolase</keyword>
<evidence type="ECO:0000313" key="3">
    <source>
        <dbReference type="Proteomes" id="UP000738126"/>
    </source>
</evidence>
<dbReference type="Pfam" id="PF13365">
    <property type="entry name" value="Trypsin_2"/>
    <property type="match status" value="1"/>
</dbReference>
<comment type="caution">
    <text evidence="2">The sequence shown here is derived from an EMBL/GenBank/DDBJ whole genome shotgun (WGS) entry which is preliminary data.</text>
</comment>
<reference evidence="2 3" key="1">
    <citation type="journal article" date="2020" name="Microorganisms">
        <title>Osmotic Adaptation and Compatible Solute Biosynthesis of Phototrophic Bacteria as Revealed from Genome Analyses.</title>
        <authorList>
            <person name="Imhoff J.F."/>
            <person name="Rahn T."/>
            <person name="Kunzel S."/>
            <person name="Keller A."/>
            <person name="Neulinger S.C."/>
        </authorList>
    </citation>
    <scope>NUCLEOTIDE SEQUENCE [LARGE SCALE GENOMIC DNA]</scope>
    <source>
        <strain evidence="2 3">DSM 15116</strain>
    </source>
</reference>
<proteinExistence type="predicted"/>
<keyword evidence="3" id="KW-1185">Reference proteome</keyword>
<dbReference type="SUPFAM" id="SSF50494">
    <property type="entry name" value="Trypsin-like serine proteases"/>
    <property type="match status" value="1"/>
</dbReference>
<dbReference type="InterPro" id="IPR009003">
    <property type="entry name" value="Peptidase_S1_PA"/>
</dbReference>
<dbReference type="PANTHER" id="PTHR43019">
    <property type="entry name" value="SERINE ENDOPROTEASE DEGS"/>
    <property type="match status" value="1"/>
</dbReference>
<dbReference type="GO" id="GO:0006508">
    <property type="term" value="P:proteolysis"/>
    <property type="evidence" value="ECO:0007669"/>
    <property type="project" value="UniProtKB-KW"/>
</dbReference>